<gene>
    <name evidence="1" type="ORF">LCGC14_1235990</name>
</gene>
<accession>A0A0F9L790</accession>
<proteinExistence type="predicted"/>
<sequence>MLPAKWDFLFILGGVNVARKKSKYMKKSSHSGKKKVSFMAKGKRVTFKAKKT</sequence>
<name>A0A0F9L790_9ZZZZ</name>
<dbReference type="AlphaFoldDB" id="A0A0F9L790"/>
<organism evidence="1">
    <name type="scientific">marine sediment metagenome</name>
    <dbReference type="NCBI Taxonomy" id="412755"/>
    <lineage>
        <taxon>unclassified sequences</taxon>
        <taxon>metagenomes</taxon>
        <taxon>ecological metagenomes</taxon>
    </lineage>
</organism>
<evidence type="ECO:0000313" key="1">
    <source>
        <dbReference type="EMBL" id="KKM90694.1"/>
    </source>
</evidence>
<protein>
    <submittedName>
        <fullName evidence="1">Uncharacterized protein</fullName>
    </submittedName>
</protein>
<comment type="caution">
    <text evidence="1">The sequence shown here is derived from an EMBL/GenBank/DDBJ whole genome shotgun (WGS) entry which is preliminary data.</text>
</comment>
<reference evidence="1" key="1">
    <citation type="journal article" date="2015" name="Nature">
        <title>Complex archaea that bridge the gap between prokaryotes and eukaryotes.</title>
        <authorList>
            <person name="Spang A."/>
            <person name="Saw J.H."/>
            <person name="Jorgensen S.L."/>
            <person name="Zaremba-Niedzwiedzka K."/>
            <person name="Martijn J."/>
            <person name="Lind A.E."/>
            <person name="van Eijk R."/>
            <person name="Schleper C."/>
            <person name="Guy L."/>
            <person name="Ettema T.J."/>
        </authorList>
    </citation>
    <scope>NUCLEOTIDE SEQUENCE</scope>
</reference>
<dbReference type="EMBL" id="LAZR01006640">
    <property type="protein sequence ID" value="KKM90694.1"/>
    <property type="molecule type" value="Genomic_DNA"/>
</dbReference>